<keyword evidence="1" id="KW-0732">Signal</keyword>
<proteinExistence type="predicted"/>
<organism evidence="2 3">
    <name type="scientific">Qingshengfaniella alkalisoli</name>
    <dbReference type="NCBI Taxonomy" id="2599296"/>
    <lineage>
        <taxon>Bacteria</taxon>
        <taxon>Pseudomonadati</taxon>
        <taxon>Pseudomonadota</taxon>
        <taxon>Alphaproteobacteria</taxon>
        <taxon>Rhodobacterales</taxon>
        <taxon>Paracoccaceae</taxon>
        <taxon>Qingshengfaniella</taxon>
    </lineage>
</organism>
<accession>A0A5B8IZB4</accession>
<dbReference type="Proteomes" id="UP000318483">
    <property type="component" value="Plasmid unnamed3"/>
</dbReference>
<dbReference type="PANTHER" id="PTHR47197:SF3">
    <property type="entry name" value="DIHYDRO-HEME D1 DEHYDROGENASE"/>
    <property type="match status" value="1"/>
</dbReference>
<evidence type="ECO:0000256" key="1">
    <source>
        <dbReference type="SAM" id="SignalP"/>
    </source>
</evidence>
<protein>
    <submittedName>
        <fullName evidence="2">ATP-binding protein</fullName>
    </submittedName>
</protein>
<keyword evidence="2" id="KW-0067">ATP-binding</keyword>
<dbReference type="KEGG" id="lit:FPZ52_15060"/>
<evidence type="ECO:0000313" key="3">
    <source>
        <dbReference type="Proteomes" id="UP000318483"/>
    </source>
</evidence>
<dbReference type="PANTHER" id="PTHR47197">
    <property type="entry name" value="PROTEIN NIRF"/>
    <property type="match status" value="1"/>
</dbReference>
<dbReference type="SUPFAM" id="SSF51004">
    <property type="entry name" value="C-terminal (heme d1) domain of cytochrome cd1-nitrite reductase"/>
    <property type="match status" value="1"/>
</dbReference>
<feature type="signal peptide" evidence="1">
    <location>
        <begin position="1"/>
        <end position="27"/>
    </location>
</feature>
<reference evidence="2 3" key="1">
    <citation type="submission" date="2019-07" db="EMBL/GenBank/DDBJ databases">
        <title>Litoreibacter alkalisoli sp. nov., isolated from saline-alkaline soil.</title>
        <authorList>
            <person name="Wang S."/>
            <person name="Xu L."/>
            <person name="Xing Y.-T."/>
            <person name="Sun J.-Q."/>
        </authorList>
    </citation>
    <scope>NUCLEOTIDE SEQUENCE [LARGE SCALE GENOMIC DNA]</scope>
    <source>
        <strain evidence="2 3">LN3S51</strain>
        <plasmid evidence="2 3">unnamed3</plasmid>
    </source>
</reference>
<dbReference type="RefSeq" id="WP_146366450.1">
    <property type="nucleotide sequence ID" value="NZ_CP042264.1"/>
</dbReference>
<dbReference type="OrthoDB" id="7197435at2"/>
<keyword evidence="3" id="KW-1185">Reference proteome</keyword>
<keyword evidence="2" id="KW-0614">Plasmid</keyword>
<name>A0A5B8IZB4_9RHOB</name>
<dbReference type="InterPro" id="IPR051200">
    <property type="entry name" value="Host-pathogen_enzymatic-act"/>
</dbReference>
<dbReference type="InterPro" id="IPR011048">
    <property type="entry name" value="Haem_d1_sf"/>
</dbReference>
<dbReference type="EMBL" id="CP042264">
    <property type="protein sequence ID" value="QDY71034.1"/>
    <property type="molecule type" value="Genomic_DNA"/>
</dbReference>
<keyword evidence="2" id="KW-0547">Nucleotide-binding</keyword>
<feature type="chain" id="PRO_5023011707" evidence="1">
    <location>
        <begin position="28"/>
        <end position="463"/>
    </location>
</feature>
<dbReference type="Gene3D" id="2.130.10.10">
    <property type="entry name" value="YVTN repeat-like/Quinoprotein amine dehydrogenase"/>
    <property type="match status" value="1"/>
</dbReference>
<evidence type="ECO:0000313" key="2">
    <source>
        <dbReference type="EMBL" id="QDY71034.1"/>
    </source>
</evidence>
<sequence>MLNVKRDSRALLGSVAAMLVAATPIFAQGAFEVLDRGFDGNIRFSGQNREPITAGTKAVVSGSGLIPGQKVTLRQNSVVLNPDAPYVADDEGNFEATLAIPASALPGTHPVLAEISDPSYGMAVDLKVSPVLEESGDFVTFGKQLVRGLYQVAQSDKLGAVYVTAAVGRPPVKESTLLKLDPETFEVLAQVAPAPAPAREDGSDSGLFAVYGVGVDEPNNQVWVTNTRQNTVAVYSAEDLSLVKQFSTDTVGHPRDVVVFDGKAYVSATFEPLIHVFDTETLEELAPIELSSSRRRAEFGTASLQLDPAAGAIYVVSLTTNEVAVVDLSKGKEVAVYPVDGSESTIGVGHDPKTNRIFTAGQGSDNVMILDGDTGEVLHEVLVGANPLNIAFDPVTDLAYVAVRASGTVVMITPNGEVVGNIAIGSFPNHLTVDGNGGVLVVNKAKDEDDPTGDHITRITPAS</sequence>
<dbReference type="GO" id="GO:0005524">
    <property type="term" value="F:ATP binding"/>
    <property type="evidence" value="ECO:0007669"/>
    <property type="project" value="UniProtKB-KW"/>
</dbReference>
<geneLocation type="plasmid" evidence="2 3">
    <name>unnamed3</name>
</geneLocation>
<gene>
    <name evidence="2" type="ORF">FPZ52_15060</name>
</gene>
<dbReference type="AlphaFoldDB" id="A0A5B8IZB4"/>
<dbReference type="InterPro" id="IPR015943">
    <property type="entry name" value="WD40/YVTN_repeat-like_dom_sf"/>
</dbReference>